<evidence type="ECO:0000259" key="13">
    <source>
        <dbReference type="Pfam" id="PF04413"/>
    </source>
</evidence>
<keyword evidence="12" id="KW-0812">Transmembrane</keyword>
<evidence type="ECO:0000256" key="6">
    <source>
        <dbReference type="ARBA" id="ARBA00022679"/>
    </source>
</evidence>
<name>A0A5M3PT25_9GAMM</name>
<comment type="similarity">
    <text evidence="3">Belongs to the glycosyltransferase group 1 family. Glycosyltransferase 30 subfamily.</text>
</comment>
<evidence type="ECO:0000256" key="12">
    <source>
        <dbReference type="RuleBase" id="RU365103"/>
    </source>
</evidence>
<dbReference type="Gene3D" id="3.40.50.2000">
    <property type="entry name" value="Glycogen Phosphorylase B"/>
    <property type="match status" value="1"/>
</dbReference>
<dbReference type="SUPFAM" id="SSF53756">
    <property type="entry name" value="UDP-Glycosyltransferase/glycogen phosphorylase"/>
    <property type="match status" value="1"/>
</dbReference>
<comment type="pathway">
    <text evidence="2 12">Bacterial outer membrane biogenesis; LPS core biosynthesis.</text>
</comment>
<feature type="site" description="Transition state stabilizer" evidence="11">
    <location>
        <position position="220"/>
    </location>
</feature>
<evidence type="ECO:0000256" key="7">
    <source>
        <dbReference type="ARBA" id="ARBA00022968"/>
    </source>
</evidence>
<gene>
    <name evidence="14" type="primary">waaA</name>
    <name evidence="14" type="ORF">MS5N3_34020</name>
</gene>
<dbReference type="GO" id="GO:0005886">
    <property type="term" value="C:plasma membrane"/>
    <property type="evidence" value="ECO:0007669"/>
    <property type="project" value="UniProtKB-SubCell"/>
</dbReference>
<keyword evidence="15" id="KW-1185">Reference proteome</keyword>
<dbReference type="GO" id="GO:0009244">
    <property type="term" value="P:lipopolysaccharide core region biosynthetic process"/>
    <property type="evidence" value="ECO:0007669"/>
    <property type="project" value="UniProtKB-UniRule"/>
</dbReference>
<keyword evidence="6 12" id="KW-0808">Transferase</keyword>
<accession>A0A5M3PT25</accession>
<dbReference type="FunFam" id="3.40.50.2000:FF:000032">
    <property type="entry name" value="3-deoxy-D-manno-octulosonic acid transferase"/>
    <property type="match status" value="1"/>
</dbReference>
<dbReference type="InterPro" id="IPR039901">
    <property type="entry name" value="Kdotransferase"/>
</dbReference>
<evidence type="ECO:0000256" key="3">
    <source>
        <dbReference type="ARBA" id="ARBA00006380"/>
    </source>
</evidence>
<dbReference type="Proteomes" id="UP000340077">
    <property type="component" value="Unassembled WGS sequence"/>
</dbReference>
<evidence type="ECO:0000256" key="9">
    <source>
        <dbReference type="ARBA" id="ARBA00049183"/>
    </source>
</evidence>
<dbReference type="UniPathway" id="UPA00958"/>
<comment type="caution">
    <text evidence="14">The sequence shown here is derived from an EMBL/GenBank/DDBJ whole genome shotgun (WGS) entry which is preliminary data.</text>
</comment>
<dbReference type="NCBIfam" id="NF004388">
    <property type="entry name" value="PRK05749.1-4"/>
    <property type="match status" value="1"/>
</dbReference>
<proteinExistence type="inferred from homology"/>
<comment type="subcellular location">
    <subcellularLocation>
        <location evidence="1">Cell inner membrane</location>
        <topology evidence="1">Single-pass membrane protein</topology>
        <orientation evidence="1">Cytoplasmic side</orientation>
    </subcellularLocation>
    <subcellularLocation>
        <location evidence="12">Cell membrane</location>
    </subcellularLocation>
</comment>
<comment type="function">
    <text evidence="12">Involved in lipopolysaccharide (LPS) biosynthesis. Catalyzes the transfer of 3-deoxy-D-manno-octulosonate (Kdo) residue(s) from CMP-Kdo to lipid IV(A), the tetraacyldisaccharide-1,4'-bisphosphate precursor of lipid A.</text>
</comment>
<dbReference type="GO" id="GO:0009245">
    <property type="term" value="P:lipid A biosynthetic process"/>
    <property type="evidence" value="ECO:0007669"/>
    <property type="project" value="TreeGrafter"/>
</dbReference>
<dbReference type="Gene3D" id="3.40.50.11720">
    <property type="entry name" value="3-Deoxy-D-manno-octulosonic-acid transferase, N-terminal domain"/>
    <property type="match status" value="1"/>
</dbReference>
<dbReference type="FunFam" id="3.40.50.11720:FF:000001">
    <property type="entry name" value="3-deoxy-D-manno-octulosonic acid transferase"/>
    <property type="match status" value="1"/>
</dbReference>
<evidence type="ECO:0000256" key="10">
    <source>
        <dbReference type="PIRSR" id="PIRSR639901-1"/>
    </source>
</evidence>
<comment type="catalytic activity">
    <reaction evidence="9 12">
        <text>lipid IVA (E. coli) + CMP-3-deoxy-beta-D-manno-octulosonate = alpha-Kdo-(2-&gt;6)-lipid IVA (E. coli) + CMP + H(+)</text>
        <dbReference type="Rhea" id="RHEA:28066"/>
        <dbReference type="ChEBI" id="CHEBI:15378"/>
        <dbReference type="ChEBI" id="CHEBI:58603"/>
        <dbReference type="ChEBI" id="CHEBI:60364"/>
        <dbReference type="ChEBI" id="CHEBI:60377"/>
        <dbReference type="ChEBI" id="CHEBI:85987"/>
        <dbReference type="EC" id="2.4.99.12"/>
    </reaction>
</comment>
<reference evidence="14 15" key="1">
    <citation type="journal article" date="2019" name="J. Gen. Appl. Microbiol.">
        <title>Aerobic degradation of cis-dichloroethene by the marine bacterium Marinobacter salsuginis strain 5N-3.</title>
        <authorList>
            <person name="Inoue Y."/>
            <person name="Fukunaga Y."/>
            <person name="Katsumata H."/>
            <person name="Ohji S."/>
            <person name="Hosoyama A."/>
            <person name="Mori K."/>
            <person name="Ando K."/>
        </authorList>
    </citation>
    <scope>NUCLEOTIDE SEQUENCE [LARGE SCALE GENOMIC DNA]</scope>
    <source>
        <strain evidence="14 15">5N-3</strain>
    </source>
</reference>
<evidence type="ECO:0000256" key="11">
    <source>
        <dbReference type="PIRSR" id="PIRSR639901-2"/>
    </source>
</evidence>
<dbReference type="AlphaFoldDB" id="A0A5M3PT25"/>
<dbReference type="GO" id="GO:0043842">
    <property type="term" value="F:Kdo transferase activity"/>
    <property type="evidence" value="ECO:0007669"/>
    <property type="project" value="UniProtKB-EC"/>
</dbReference>
<keyword evidence="12" id="KW-0448">Lipopolysaccharide biosynthesis</keyword>
<evidence type="ECO:0000256" key="8">
    <source>
        <dbReference type="ARBA" id="ARBA00031445"/>
    </source>
</evidence>
<organism evidence="14 15">
    <name type="scientific">Marinobacter salsuginis</name>
    <dbReference type="NCBI Taxonomy" id="418719"/>
    <lineage>
        <taxon>Bacteria</taxon>
        <taxon>Pseudomonadati</taxon>
        <taxon>Pseudomonadota</taxon>
        <taxon>Gammaproteobacteria</taxon>
        <taxon>Pseudomonadales</taxon>
        <taxon>Marinobacteraceae</taxon>
        <taxon>Marinobacter</taxon>
    </lineage>
</organism>
<keyword evidence="12" id="KW-1133">Transmembrane helix</keyword>
<dbReference type="InterPro" id="IPR007507">
    <property type="entry name" value="Glycos_transf_N"/>
</dbReference>
<evidence type="ECO:0000256" key="1">
    <source>
        <dbReference type="ARBA" id="ARBA00004388"/>
    </source>
</evidence>
<dbReference type="InterPro" id="IPR038107">
    <property type="entry name" value="Glycos_transf_N_sf"/>
</dbReference>
<keyword evidence="12" id="KW-1003">Cell membrane</keyword>
<dbReference type="EC" id="2.4.99.12" evidence="4 12"/>
<feature type="active site" description="Proton acceptor" evidence="10">
    <location>
        <position position="72"/>
    </location>
</feature>
<dbReference type="PANTHER" id="PTHR42755">
    <property type="entry name" value="3-DEOXY-MANNO-OCTULOSONATE CYTIDYLYLTRANSFERASE"/>
    <property type="match status" value="1"/>
</dbReference>
<evidence type="ECO:0000313" key="15">
    <source>
        <dbReference type="Proteomes" id="UP000340077"/>
    </source>
</evidence>
<dbReference type="EMBL" id="BGZH01000004">
    <property type="protein sequence ID" value="GBO85951.1"/>
    <property type="molecule type" value="Genomic_DNA"/>
</dbReference>
<feature type="domain" description="3-deoxy-D-manno-octulosonic-acid transferase N-terminal" evidence="13">
    <location>
        <begin position="47"/>
        <end position="223"/>
    </location>
</feature>
<keyword evidence="12" id="KW-0472">Membrane</keyword>
<feature type="site" description="Transition state stabilizer" evidence="11">
    <location>
        <position position="142"/>
    </location>
</feature>
<evidence type="ECO:0000313" key="14">
    <source>
        <dbReference type="EMBL" id="GBO85951.1"/>
    </source>
</evidence>
<keyword evidence="7" id="KW-0735">Signal-anchor</keyword>
<protein>
    <recommendedName>
        <fullName evidence="5 12">3-deoxy-D-manno-octulosonic acid transferase</fullName>
        <shortName evidence="12">Kdo transferase</shortName>
        <ecNumber evidence="4 12">2.4.99.12</ecNumber>
    </recommendedName>
    <alternativeName>
        <fullName evidence="8 12">Lipid IV(A) 3-deoxy-D-manno-octulosonic acid transferase</fullName>
    </alternativeName>
</protein>
<evidence type="ECO:0000256" key="4">
    <source>
        <dbReference type="ARBA" id="ARBA00012621"/>
    </source>
</evidence>
<sequence>MRYDSALFCPESCVLQFIYSQLIRLILPFILLRLWWNGRRAPDLRRNWYQRLGIVPRASGTVVWVHAVSVGETIAAAPMVRRLLVRNPGITILMTAMTDTGLAQARKMFGDQVQYAYAPYDTPGAIRRFLDRANPRILVIMETEIWPNMIRQCRARRVPVFLINARLSERSARGYERIRGLAAPIMRSISWVAAQAEKDAERFRRIGVAPAKVAVTGSVKFDVDIPEDVRAAARTLRQKLAGRPVWIAGSTHGNENDQLIAAHVKVLEKHPDALLILVPRHPDRFEPVAEKTLKEGLMLARRSMGEDPAGAQVYLGDTMGELMMLYGASDLAFVGGSLIERGGHNPLEPAGWGIPVFSGPHFFNFETIYQRLLDDRGVKLVSDADDLAAHVSSLFSDHREREAIGLRALEVVNKNRGALDKVVDGIIERV</sequence>
<evidence type="ECO:0000256" key="5">
    <source>
        <dbReference type="ARBA" id="ARBA00019077"/>
    </source>
</evidence>
<dbReference type="Pfam" id="PF04413">
    <property type="entry name" value="Glycos_transf_N"/>
    <property type="match status" value="1"/>
</dbReference>
<feature type="transmembrane region" description="Helical" evidence="12">
    <location>
        <begin position="17"/>
        <end position="36"/>
    </location>
</feature>
<evidence type="ECO:0000256" key="2">
    <source>
        <dbReference type="ARBA" id="ARBA00004713"/>
    </source>
</evidence>
<dbReference type="PANTHER" id="PTHR42755:SF1">
    <property type="entry name" value="3-DEOXY-D-MANNO-OCTULOSONIC ACID TRANSFERASE, MITOCHONDRIAL-RELATED"/>
    <property type="match status" value="1"/>
</dbReference>